<keyword evidence="1" id="KW-0175">Coiled coil</keyword>
<gene>
    <name evidence="4" type="ORF">AAFF_G00358830</name>
</gene>
<dbReference type="Proteomes" id="UP001221898">
    <property type="component" value="Unassembled WGS sequence"/>
</dbReference>
<feature type="compositionally biased region" description="Polar residues" evidence="2">
    <location>
        <begin position="282"/>
        <end position="309"/>
    </location>
</feature>
<comment type="caution">
    <text evidence="4">The sequence shown here is derived from an EMBL/GenBank/DDBJ whole genome shotgun (WGS) entry which is preliminary data.</text>
</comment>
<proteinExistence type="predicted"/>
<feature type="region of interest" description="Disordered" evidence="2">
    <location>
        <begin position="346"/>
        <end position="370"/>
    </location>
</feature>
<evidence type="ECO:0000256" key="3">
    <source>
        <dbReference type="SAM" id="Phobius"/>
    </source>
</evidence>
<reference evidence="4" key="1">
    <citation type="journal article" date="2023" name="Science">
        <title>Genome structures resolve the early diversification of teleost fishes.</title>
        <authorList>
            <person name="Parey E."/>
            <person name="Louis A."/>
            <person name="Montfort J."/>
            <person name="Bouchez O."/>
            <person name="Roques C."/>
            <person name="Iampietro C."/>
            <person name="Lluch J."/>
            <person name="Castinel A."/>
            <person name="Donnadieu C."/>
            <person name="Desvignes T."/>
            <person name="Floi Bucao C."/>
            <person name="Jouanno E."/>
            <person name="Wen M."/>
            <person name="Mejri S."/>
            <person name="Dirks R."/>
            <person name="Jansen H."/>
            <person name="Henkel C."/>
            <person name="Chen W.J."/>
            <person name="Zahm M."/>
            <person name="Cabau C."/>
            <person name="Klopp C."/>
            <person name="Thompson A.W."/>
            <person name="Robinson-Rechavi M."/>
            <person name="Braasch I."/>
            <person name="Lecointre G."/>
            <person name="Bobe J."/>
            <person name="Postlethwait J.H."/>
            <person name="Berthelot C."/>
            <person name="Roest Crollius H."/>
            <person name="Guiguen Y."/>
        </authorList>
    </citation>
    <scope>NUCLEOTIDE SEQUENCE</scope>
    <source>
        <strain evidence="4">NC1722</strain>
    </source>
</reference>
<dbReference type="EMBL" id="JAINUG010000060">
    <property type="protein sequence ID" value="KAJ8402967.1"/>
    <property type="molecule type" value="Genomic_DNA"/>
</dbReference>
<keyword evidence="5" id="KW-1185">Reference proteome</keyword>
<keyword evidence="3" id="KW-0812">Transmembrane</keyword>
<dbReference type="AlphaFoldDB" id="A0AAD7SIX9"/>
<accession>A0AAD7SIX9</accession>
<name>A0AAD7SIX9_9TELE</name>
<feature type="region of interest" description="Disordered" evidence="2">
    <location>
        <begin position="274"/>
        <end position="310"/>
    </location>
</feature>
<keyword evidence="3" id="KW-0472">Membrane</keyword>
<evidence type="ECO:0000313" key="4">
    <source>
        <dbReference type="EMBL" id="KAJ8402967.1"/>
    </source>
</evidence>
<protein>
    <submittedName>
        <fullName evidence="4">Uncharacterized protein</fullName>
    </submittedName>
</protein>
<sequence length="413" mass="46416">MERWSEEGCCQLFLDSFSIVEYKGNVTYHLGDHACSSAVGYTLRLLTEFIAFGTMMIAIHCVAALVVKTRKLRMTVNELTKLQQDMRTSKTSADSWKLLYEEMKESFGQIKEEAASKAEEYQRTTEAECVRNTTKFEVMKGELVTATNICNKKEERLVAMTIKCELREETAAMAVRELEAMAAKSERKEEELAAMVQLCQEKEAALCSKYRRCSWGRKVAQEEAQQLLMEEYRKRICVLKTEMEGSENALKALEAGSGGGQSAQEAHKGGIRHLRPKIGWGSTDQRQNNERSSQTQKDYQSGQAPMQENQVRRAPSRLLNQRQYSSPSFLFIPLFFPSFCRDGRGNEDWSGRAEGRAEEAEDREGGIDHDHASVRGSGCSTVTAEGLMFIGFITPSVAETCRGANTDSSHSYT</sequence>
<evidence type="ECO:0000313" key="5">
    <source>
        <dbReference type="Proteomes" id="UP001221898"/>
    </source>
</evidence>
<organism evidence="4 5">
    <name type="scientific">Aldrovandia affinis</name>
    <dbReference type="NCBI Taxonomy" id="143900"/>
    <lineage>
        <taxon>Eukaryota</taxon>
        <taxon>Metazoa</taxon>
        <taxon>Chordata</taxon>
        <taxon>Craniata</taxon>
        <taxon>Vertebrata</taxon>
        <taxon>Euteleostomi</taxon>
        <taxon>Actinopterygii</taxon>
        <taxon>Neopterygii</taxon>
        <taxon>Teleostei</taxon>
        <taxon>Notacanthiformes</taxon>
        <taxon>Halosauridae</taxon>
        <taxon>Aldrovandia</taxon>
    </lineage>
</organism>
<feature type="transmembrane region" description="Helical" evidence="3">
    <location>
        <begin position="49"/>
        <end position="67"/>
    </location>
</feature>
<keyword evidence="3" id="KW-1133">Transmembrane helix</keyword>
<evidence type="ECO:0000256" key="2">
    <source>
        <dbReference type="SAM" id="MobiDB-lite"/>
    </source>
</evidence>
<evidence type="ECO:0000256" key="1">
    <source>
        <dbReference type="SAM" id="Coils"/>
    </source>
</evidence>
<feature type="coiled-coil region" evidence="1">
    <location>
        <begin position="171"/>
        <end position="205"/>
    </location>
</feature>